<reference evidence="1" key="1">
    <citation type="submission" date="2022-10" db="EMBL/GenBank/DDBJ databases">
        <title>Comparative genomic analysis of Cohnella hashimotonis sp. nov., isolated from the International Space Station.</title>
        <authorList>
            <person name="Simpson A."/>
            <person name="Venkateswaran K."/>
        </authorList>
    </citation>
    <scope>NUCLEOTIDE SEQUENCE</scope>
    <source>
        <strain evidence="1">DSM 28161</strain>
    </source>
</reference>
<gene>
    <name evidence="1" type="ORF">OMP40_37300</name>
</gene>
<evidence type="ECO:0000313" key="1">
    <source>
        <dbReference type="EMBL" id="MDG0814306.1"/>
    </source>
</evidence>
<organism evidence="1 2">
    <name type="scientific">Cohnella rhizosphaerae</name>
    <dbReference type="NCBI Taxonomy" id="1457232"/>
    <lineage>
        <taxon>Bacteria</taxon>
        <taxon>Bacillati</taxon>
        <taxon>Bacillota</taxon>
        <taxon>Bacilli</taxon>
        <taxon>Bacillales</taxon>
        <taxon>Paenibacillaceae</taxon>
        <taxon>Cohnella</taxon>
    </lineage>
</organism>
<dbReference type="EMBL" id="JAPDIA010000009">
    <property type="protein sequence ID" value="MDG0814306.1"/>
    <property type="molecule type" value="Genomic_DNA"/>
</dbReference>
<keyword evidence="2" id="KW-1185">Reference proteome</keyword>
<accession>A0A9X4L1B4</accession>
<dbReference type="RefSeq" id="WP_277539138.1">
    <property type="nucleotide sequence ID" value="NZ_JAPDIA010000009.1"/>
</dbReference>
<sequence length="46" mass="4982">MAGGDQYFPNVTYALQYWTGSAYADLAKGYTLGGQADLRLPDGHDL</sequence>
<proteinExistence type="predicted"/>
<name>A0A9X4L1B4_9BACL</name>
<comment type="caution">
    <text evidence="1">The sequence shown here is derived from an EMBL/GenBank/DDBJ whole genome shotgun (WGS) entry which is preliminary data.</text>
</comment>
<protein>
    <submittedName>
        <fullName evidence="1">Uncharacterized protein</fullName>
    </submittedName>
</protein>
<dbReference type="AlphaFoldDB" id="A0A9X4L1B4"/>
<dbReference type="Proteomes" id="UP001153404">
    <property type="component" value="Unassembled WGS sequence"/>
</dbReference>
<evidence type="ECO:0000313" key="2">
    <source>
        <dbReference type="Proteomes" id="UP001153404"/>
    </source>
</evidence>